<evidence type="ECO:0000313" key="1">
    <source>
        <dbReference type="EMBL" id="KKN02902.1"/>
    </source>
</evidence>
<reference evidence="1" key="1">
    <citation type="journal article" date="2015" name="Nature">
        <title>Complex archaea that bridge the gap between prokaryotes and eukaryotes.</title>
        <authorList>
            <person name="Spang A."/>
            <person name="Saw J.H."/>
            <person name="Jorgensen S.L."/>
            <person name="Zaremba-Niedzwiedzka K."/>
            <person name="Martijn J."/>
            <person name="Lind A.E."/>
            <person name="van Eijk R."/>
            <person name="Schleper C."/>
            <person name="Guy L."/>
            <person name="Ettema T.J."/>
        </authorList>
    </citation>
    <scope>NUCLEOTIDE SEQUENCE</scope>
</reference>
<proteinExistence type="predicted"/>
<name>A0A0F9MU40_9ZZZZ</name>
<comment type="caution">
    <text evidence="1">The sequence shown here is derived from an EMBL/GenBank/DDBJ whole genome shotgun (WGS) entry which is preliminary data.</text>
</comment>
<dbReference type="EMBL" id="LAZR01005095">
    <property type="protein sequence ID" value="KKN02902.1"/>
    <property type="molecule type" value="Genomic_DNA"/>
</dbReference>
<gene>
    <name evidence="1" type="ORF">LCGC14_1113180</name>
</gene>
<accession>A0A0F9MU40</accession>
<dbReference type="AlphaFoldDB" id="A0A0F9MU40"/>
<organism evidence="1">
    <name type="scientific">marine sediment metagenome</name>
    <dbReference type="NCBI Taxonomy" id="412755"/>
    <lineage>
        <taxon>unclassified sequences</taxon>
        <taxon>metagenomes</taxon>
        <taxon>ecological metagenomes</taxon>
    </lineage>
</organism>
<sequence>MFNAESLRIVGAMIDSDYLCRDCAGSACADTTNISQDEITTSVLQYWLSQDHGDRYAIRNFSESDYSPDGLVCSGCCDIIFEPSCIVCGDELDNDAKHTSNVQGEAYDIYCRKNRVYPEEGTVCSDCQKEIGLIEEENNDLCEGCPGIAVSFCLVAADNKQRFDCESFPRETK</sequence>
<protein>
    <submittedName>
        <fullName evidence="1">Uncharacterized protein</fullName>
    </submittedName>
</protein>